<accession>A0ABP8PKC8</accession>
<gene>
    <name evidence="4" type="ORF">GCM10023094_47710</name>
</gene>
<organism evidence="4 5">
    <name type="scientific">Rhodococcus olei</name>
    <dbReference type="NCBI Taxonomy" id="2161675"/>
    <lineage>
        <taxon>Bacteria</taxon>
        <taxon>Bacillati</taxon>
        <taxon>Actinomycetota</taxon>
        <taxon>Actinomycetes</taxon>
        <taxon>Mycobacteriales</taxon>
        <taxon>Nocardiaceae</taxon>
        <taxon>Rhodococcus</taxon>
    </lineage>
</organism>
<dbReference type="PANTHER" id="PTHR36852:SF1">
    <property type="entry name" value="PROTEIN GVPL 2"/>
    <property type="match status" value="1"/>
</dbReference>
<dbReference type="PANTHER" id="PTHR36852">
    <property type="entry name" value="PROTEIN GVPL 2"/>
    <property type="match status" value="1"/>
</dbReference>
<comment type="subcellular location">
    <subcellularLocation>
        <location evidence="2">Gas vesicle</location>
    </subcellularLocation>
</comment>
<reference evidence="5" key="1">
    <citation type="journal article" date="2019" name="Int. J. Syst. Evol. Microbiol.">
        <title>The Global Catalogue of Microorganisms (GCM) 10K type strain sequencing project: providing services to taxonomists for standard genome sequencing and annotation.</title>
        <authorList>
            <consortium name="The Broad Institute Genomics Platform"/>
            <consortium name="The Broad Institute Genome Sequencing Center for Infectious Disease"/>
            <person name="Wu L."/>
            <person name="Ma J."/>
        </authorList>
    </citation>
    <scope>NUCLEOTIDE SEQUENCE [LARGE SCALE GENOMIC DNA]</scope>
    <source>
        <strain evidence="5">JCM 32206</strain>
    </source>
</reference>
<dbReference type="Pfam" id="PF06386">
    <property type="entry name" value="GvpL_GvpF"/>
    <property type="match status" value="1"/>
</dbReference>
<evidence type="ECO:0000313" key="5">
    <source>
        <dbReference type="Proteomes" id="UP001501183"/>
    </source>
</evidence>
<evidence type="ECO:0000256" key="1">
    <source>
        <dbReference type="ARBA" id="ARBA00022987"/>
    </source>
</evidence>
<dbReference type="InterPro" id="IPR009430">
    <property type="entry name" value="GvpL/GvpF"/>
</dbReference>
<evidence type="ECO:0000313" key="4">
    <source>
        <dbReference type="EMBL" id="GAA4488213.1"/>
    </source>
</evidence>
<evidence type="ECO:0000256" key="3">
    <source>
        <dbReference type="ARBA" id="ARBA00035643"/>
    </source>
</evidence>
<name>A0ABP8PKC8_9NOCA</name>
<keyword evidence="5" id="KW-1185">Reference proteome</keyword>
<sequence length="261" mass="28157">MVDDGTGVWMYAVVGEGPLSGLPAGVAGERPRAIEAAGLTAIVGTVGLDEFGEAALRRNLEDLDWLEVVARAHDRVVAAVAHTTDTVPLRLATVCRDDDRVRTLLAERRREFDAALRQITGRAEWGVRAIADTTAPPDRDAATDTTAGAGARYLARRRTELSYRETVEREVEAEADGVHDALLRIAVAGRRQPATAPVLVGTRAWMPLNGTYLVDRSRAGEFAEAVTALDESSRRLRLDLTGPWPPYSFTGIDGDSGEEPS</sequence>
<protein>
    <submittedName>
        <fullName evidence="4">GvpL/GvpF family gas vesicle protein</fullName>
    </submittedName>
</protein>
<proteinExistence type="inferred from homology"/>
<keyword evidence="1" id="KW-0304">Gas vesicle</keyword>
<dbReference type="EMBL" id="BAABFB010000072">
    <property type="protein sequence ID" value="GAA4488213.1"/>
    <property type="molecule type" value="Genomic_DNA"/>
</dbReference>
<dbReference type="Proteomes" id="UP001501183">
    <property type="component" value="Unassembled WGS sequence"/>
</dbReference>
<comment type="caution">
    <text evidence="4">The sequence shown here is derived from an EMBL/GenBank/DDBJ whole genome shotgun (WGS) entry which is preliminary data.</text>
</comment>
<evidence type="ECO:0000256" key="2">
    <source>
        <dbReference type="ARBA" id="ARBA00035108"/>
    </source>
</evidence>
<comment type="similarity">
    <text evidence="3">Belongs to the gas vesicle GvpF/GvpL family.</text>
</comment>